<evidence type="ECO:0000313" key="1">
    <source>
        <dbReference type="EMBL" id="KAF2562098.1"/>
    </source>
</evidence>
<protein>
    <submittedName>
        <fullName evidence="1">Uncharacterized protein</fullName>
    </submittedName>
</protein>
<gene>
    <name evidence="1" type="ORF">F2Q70_00019016</name>
</gene>
<proteinExistence type="predicted"/>
<name>A0A8S9I1E4_BRACR</name>
<accession>A0A8S9I1E4</accession>
<organism evidence="1">
    <name type="scientific">Brassica cretica</name>
    <name type="common">Mustard</name>
    <dbReference type="NCBI Taxonomy" id="69181"/>
    <lineage>
        <taxon>Eukaryota</taxon>
        <taxon>Viridiplantae</taxon>
        <taxon>Streptophyta</taxon>
        <taxon>Embryophyta</taxon>
        <taxon>Tracheophyta</taxon>
        <taxon>Spermatophyta</taxon>
        <taxon>Magnoliopsida</taxon>
        <taxon>eudicotyledons</taxon>
        <taxon>Gunneridae</taxon>
        <taxon>Pentapetalae</taxon>
        <taxon>rosids</taxon>
        <taxon>malvids</taxon>
        <taxon>Brassicales</taxon>
        <taxon>Brassicaceae</taxon>
        <taxon>Brassiceae</taxon>
        <taxon>Brassica</taxon>
    </lineage>
</organism>
<dbReference type="EMBL" id="QGKY02001250">
    <property type="protein sequence ID" value="KAF2562098.1"/>
    <property type="molecule type" value="Genomic_DNA"/>
</dbReference>
<reference evidence="1" key="1">
    <citation type="submission" date="2019-12" db="EMBL/GenBank/DDBJ databases">
        <title>Genome sequencing and annotation of Brassica cretica.</title>
        <authorList>
            <person name="Studholme D.J."/>
            <person name="Sarris P.F."/>
        </authorList>
    </citation>
    <scope>NUCLEOTIDE SEQUENCE</scope>
    <source>
        <strain evidence="1">PFS-102/07</strain>
        <tissue evidence="1">Leaf</tissue>
    </source>
</reference>
<sequence length="157" mass="17423">MFDGLIQASVEVKEDFGDLKNPATVVEQLTEERSLSCGARGKHGGRPKRLVSGNGELKSKLQDFRLDPSIIQGVITKDVVELRKSIGAPGMAVLQFDNHSSDSIVLHAMKYLSVAEEDDISWSLIQSCVLFNCSDLIHTDARHPRTWKLCHDEHSSH</sequence>
<dbReference type="AlphaFoldDB" id="A0A8S9I1E4"/>
<comment type="caution">
    <text evidence="1">The sequence shown here is derived from an EMBL/GenBank/DDBJ whole genome shotgun (WGS) entry which is preliminary data.</text>
</comment>